<accession>A0ABR7ZAT1</accession>
<evidence type="ECO:0000313" key="1">
    <source>
        <dbReference type="EMBL" id="MBD1602409.1"/>
    </source>
</evidence>
<comment type="caution">
    <text evidence="1">The sequence shown here is derived from an EMBL/GenBank/DDBJ whole genome shotgun (WGS) entry which is preliminary data.</text>
</comment>
<dbReference type="RefSeq" id="WP_190427386.1">
    <property type="nucleotide sequence ID" value="NZ_JAAOCA010000072.1"/>
</dbReference>
<reference evidence="1 2" key="1">
    <citation type="journal article" date="2020" name="Insects">
        <title>Bacteria Belonging to Pseudomonas typographi sp. nov. from the Bark Beetle Ips typographus Have Genomic Potential to Aid in the Host Ecology.</title>
        <authorList>
            <person name="Peral-Aranega E."/>
            <person name="Saati-Santamaria Z."/>
            <person name="Kolarik M."/>
            <person name="Rivas R."/>
            <person name="Garcia-Fraile P."/>
        </authorList>
    </citation>
    <scope>NUCLEOTIDE SEQUENCE [LARGE SCALE GENOMIC DNA]</scope>
    <source>
        <strain evidence="1 2">CA3A</strain>
    </source>
</reference>
<name>A0ABR7ZAT1_9PSED</name>
<sequence length="206" mass="21898">MNDELLAVPRATLRALFDAVIAGDEEGLAGHAPEMVKVRDMLDAPQPPVGGEPSARVIHAILNCGITHLEDGRKVVSLDAVERALETNTSAYTTLAAERDALQSELTKAQELLAEVAQGKGLSSDFDVRAKSVLAHQPAPAANAVFNDPLYNAESDARNASAMLEEVLELFDDGVGRSPEEFKLMRRIGGWLGRSAPAAKGEGDEA</sequence>
<proteinExistence type="predicted"/>
<dbReference type="Proteomes" id="UP000805841">
    <property type="component" value="Unassembled WGS sequence"/>
</dbReference>
<evidence type="ECO:0008006" key="3">
    <source>
        <dbReference type="Google" id="ProtNLM"/>
    </source>
</evidence>
<dbReference type="EMBL" id="JAAOCA010000072">
    <property type="protein sequence ID" value="MBD1602409.1"/>
    <property type="molecule type" value="Genomic_DNA"/>
</dbReference>
<evidence type="ECO:0000313" key="2">
    <source>
        <dbReference type="Proteomes" id="UP000805841"/>
    </source>
</evidence>
<keyword evidence="2" id="KW-1185">Reference proteome</keyword>
<protein>
    <recommendedName>
        <fullName evidence="3">HPt domain-containing protein</fullName>
    </recommendedName>
</protein>
<gene>
    <name evidence="1" type="ORF">HAQ05_27405</name>
</gene>
<organism evidence="1 2">
    <name type="scientific">Pseudomonas typographi</name>
    <dbReference type="NCBI Taxonomy" id="2715964"/>
    <lineage>
        <taxon>Bacteria</taxon>
        <taxon>Pseudomonadati</taxon>
        <taxon>Pseudomonadota</taxon>
        <taxon>Gammaproteobacteria</taxon>
        <taxon>Pseudomonadales</taxon>
        <taxon>Pseudomonadaceae</taxon>
        <taxon>Pseudomonas</taxon>
    </lineage>
</organism>